<dbReference type="InterPro" id="IPR000849">
    <property type="entry name" value="Sugar_P_transporter"/>
</dbReference>
<evidence type="ECO:0000259" key="6">
    <source>
        <dbReference type="PROSITE" id="PS50850"/>
    </source>
</evidence>
<geneLocation type="plasmid" evidence="7 8">
    <name>pPDG1</name>
</geneLocation>
<dbReference type="PANTHER" id="PTHR23527">
    <property type="entry name" value="BLL3282 PROTEIN"/>
    <property type="match status" value="1"/>
</dbReference>
<accession>A0A076EYS4</accession>
<feature type="transmembrane region" description="Helical" evidence="5">
    <location>
        <begin position="115"/>
        <end position="133"/>
    </location>
</feature>
<dbReference type="SUPFAM" id="SSF103473">
    <property type="entry name" value="MFS general substrate transporter"/>
    <property type="match status" value="1"/>
</dbReference>
<dbReference type="Pfam" id="PF07690">
    <property type="entry name" value="MFS_1"/>
    <property type="match status" value="1"/>
</dbReference>
<dbReference type="PANTHER" id="PTHR23527:SF1">
    <property type="entry name" value="BLL3282 PROTEIN"/>
    <property type="match status" value="1"/>
</dbReference>
<dbReference type="InterPro" id="IPR052952">
    <property type="entry name" value="MFS-Transporter"/>
</dbReference>
<feature type="transmembrane region" description="Helical" evidence="5">
    <location>
        <begin position="145"/>
        <end position="167"/>
    </location>
</feature>
<gene>
    <name evidence="7" type="ORF">EP51_40740</name>
</gene>
<feature type="transmembrane region" description="Helical" evidence="5">
    <location>
        <begin position="378"/>
        <end position="399"/>
    </location>
</feature>
<keyword evidence="2 5" id="KW-0812">Transmembrane</keyword>
<feature type="transmembrane region" description="Helical" evidence="5">
    <location>
        <begin position="262"/>
        <end position="280"/>
    </location>
</feature>
<comment type="subcellular location">
    <subcellularLocation>
        <location evidence="1">Cell membrane</location>
        <topology evidence="1">Multi-pass membrane protein</topology>
    </subcellularLocation>
</comment>
<dbReference type="GO" id="GO:0005886">
    <property type="term" value="C:plasma membrane"/>
    <property type="evidence" value="ECO:0007669"/>
    <property type="project" value="UniProtKB-SubCell"/>
</dbReference>
<name>A0A076EYS4_RHOOP</name>
<feature type="transmembrane region" description="Helical" evidence="5">
    <location>
        <begin position="315"/>
        <end position="337"/>
    </location>
</feature>
<keyword evidence="4 5" id="KW-0472">Membrane</keyword>
<dbReference type="GO" id="GO:0022857">
    <property type="term" value="F:transmembrane transporter activity"/>
    <property type="evidence" value="ECO:0007669"/>
    <property type="project" value="InterPro"/>
</dbReference>
<evidence type="ECO:0000313" key="7">
    <source>
        <dbReference type="EMBL" id="AII10573.1"/>
    </source>
</evidence>
<dbReference type="InterPro" id="IPR020846">
    <property type="entry name" value="MFS_dom"/>
</dbReference>
<protein>
    <submittedName>
        <fullName evidence="7">MFS transporter</fullName>
    </submittedName>
</protein>
<feature type="transmembrane region" description="Helical" evidence="5">
    <location>
        <begin position="86"/>
        <end position="109"/>
    </location>
</feature>
<reference evidence="7 8" key="1">
    <citation type="submission" date="2014-07" db="EMBL/GenBank/DDBJ databases">
        <title>Genome Sequence of Rhodococcus opacus Strain R7, a Biodegrader of Mono- and Polycyclic Aromatic Hydrocarbons.</title>
        <authorList>
            <person name="Di Gennaro P."/>
            <person name="Zampolli J."/>
            <person name="Presti I."/>
            <person name="Cappelletti M."/>
            <person name="D'Ursi P."/>
            <person name="Orro A."/>
            <person name="Mezzelani A."/>
            <person name="Milanesi L."/>
        </authorList>
    </citation>
    <scope>NUCLEOTIDE SEQUENCE [LARGE SCALE GENOMIC DNA]</scope>
    <source>
        <strain evidence="7 8">R7</strain>
        <plasmid evidence="7">pPDG1</plasmid>
    </source>
</reference>
<keyword evidence="7" id="KW-0614">Plasmid</keyword>
<dbReference type="PIRSF" id="PIRSF002808">
    <property type="entry name" value="Hexose_phosphate_transp"/>
    <property type="match status" value="1"/>
</dbReference>
<dbReference type="RefSeq" id="WP_235214828.1">
    <property type="nucleotide sequence ID" value="NZ_CP008948.1"/>
</dbReference>
<feature type="transmembrane region" description="Helical" evidence="5">
    <location>
        <begin position="16"/>
        <end position="33"/>
    </location>
</feature>
<evidence type="ECO:0000256" key="3">
    <source>
        <dbReference type="ARBA" id="ARBA00022989"/>
    </source>
</evidence>
<dbReference type="Gene3D" id="1.20.1250.20">
    <property type="entry name" value="MFS general substrate transporter like domains"/>
    <property type="match status" value="2"/>
</dbReference>
<dbReference type="PROSITE" id="PS50850">
    <property type="entry name" value="MFS"/>
    <property type="match status" value="1"/>
</dbReference>
<feature type="domain" description="Major facilitator superfamily (MFS) profile" evidence="6">
    <location>
        <begin position="20"/>
        <end position="404"/>
    </location>
</feature>
<dbReference type="AlphaFoldDB" id="A0A076EYS4"/>
<dbReference type="InterPro" id="IPR036259">
    <property type="entry name" value="MFS_trans_sf"/>
</dbReference>
<feature type="transmembrane region" description="Helical" evidence="5">
    <location>
        <begin position="173"/>
        <end position="194"/>
    </location>
</feature>
<feature type="transmembrane region" description="Helical" evidence="5">
    <location>
        <begin position="292"/>
        <end position="309"/>
    </location>
</feature>
<evidence type="ECO:0000256" key="5">
    <source>
        <dbReference type="SAM" id="Phobius"/>
    </source>
</evidence>
<dbReference type="Proteomes" id="UP000028488">
    <property type="component" value="Plasmid pPDG1"/>
</dbReference>
<proteinExistence type="predicted"/>
<evidence type="ECO:0000256" key="2">
    <source>
        <dbReference type="ARBA" id="ARBA00022692"/>
    </source>
</evidence>
<evidence type="ECO:0000313" key="8">
    <source>
        <dbReference type="Proteomes" id="UP000028488"/>
    </source>
</evidence>
<feature type="transmembrane region" description="Helical" evidence="5">
    <location>
        <begin position="349"/>
        <end position="372"/>
    </location>
</feature>
<sequence length="421" mass="43987">MQTISASPDQQVRNRYRWVVLVLCWLAFTMTSVDRSTWGPASVFVGEDLGVPLASLGVFATAYYIGYVCSNALTGVLSDRFGGREVVTASLVGAGVFMMVFGSTTSAAIGIGVQAVVGFFAGADYAAGVKLLASWFKPKELGKVMGLFTSATSLGTVIANTVVPWMINHYSWHASYHLFGAISVVTAVACYVIIRPGPVVNQRATNRDGKRPSAWKTLTTNRDLMLLSLAGFGGFWGTYGFVTWSNALLIKGHGVSSTTAGFIVAIFAGVAVFSKPLIGMLGDKVGSARKPAIVILALFAAILIFFGTLDNVPALLIAAPVLGLVGYGYLPLIVAMIPRLVSSEVTGTAAGASNAFWQIASTLVPLAIGAVFSATGSFLAAFSTLAVGPMIGAVVLYFVDEDGGMITVADPAPEPPDTTTH</sequence>
<evidence type="ECO:0000256" key="4">
    <source>
        <dbReference type="ARBA" id="ARBA00023136"/>
    </source>
</evidence>
<feature type="transmembrane region" description="Helical" evidence="5">
    <location>
        <begin position="224"/>
        <end position="242"/>
    </location>
</feature>
<dbReference type="EMBL" id="CP008948">
    <property type="protein sequence ID" value="AII10573.1"/>
    <property type="molecule type" value="Genomic_DNA"/>
</dbReference>
<dbReference type="InterPro" id="IPR011701">
    <property type="entry name" value="MFS"/>
</dbReference>
<keyword evidence="3 5" id="KW-1133">Transmembrane helix</keyword>
<organism evidence="7 8">
    <name type="scientific">Rhodococcus opacus</name>
    <name type="common">Nocardia opaca</name>
    <dbReference type="NCBI Taxonomy" id="37919"/>
    <lineage>
        <taxon>Bacteria</taxon>
        <taxon>Bacillati</taxon>
        <taxon>Actinomycetota</taxon>
        <taxon>Actinomycetes</taxon>
        <taxon>Mycobacteriales</taxon>
        <taxon>Nocardiaceae</taxon>
        <taxon>Rhodococcus</taxon>
    </lineage>
</organism>
<feature type="transmembrane region" description="Helical" evidence="5">
    <location>
        <begin position="53"/>
        <end position="74"/>
    </location>
</feature>
<evidence type="ECO:0000256" key="1">
    <source>
        <dbReference type="ARBA" id="ARBA00004651"/>
    </source>
</evidence>